<reference evidence="2 3" key="1">
    <citation type="journal article" date="2002" name="Nature">
        <title>Genome sequence and comparative analysis of the model rodent malaria parasite Plasmodium yoelii yoelii.</title>
        <authorList>
            <person name="Carlton J.M."/>
            <person name="Angiuoli S.V."/>
            <person name="Suh B.B."/>
            <person name="Kooij T.W."/>
            <person name="Pertea M."/>
            <person name="Silva J.C."/>
            <person name="Ermolaeva M.D."/>
            <person name="Allen J.E."/>
            <person name="Selengut J.D."/>
            <person name="Koo H.L."/>
            <person name="Peterson J.D."/>
            <person name="Pop M."/>
            <person name="Kosack D.S."/>
            <person name="Shumway M.F."/>
            <person name="Bidwell S.L."/>
            <person name="Shallom S.J."/>
            <person name="van Aken S.E."/>
            <person name="Riedmuller S.B."/>
            <person name="Feldblyum T.V."/>
            <person name="Cho J.K."/>
            <person name="Quackenbush J."/>
            <person name="Sedegah M."/>
            <person name="Shoaibi A."/>
            <person name="Cummings L.M."/>
            <person name="Florens L."/>
            <person name="Yates J.R."/>
            <person name="Raine J.D."/>
            <person name="Sinden R.E."/>
            <person name="Harris M.A."/>
            <person name="Cunningham D.A."/>
            <person name="Preiser P.R."/>
            <person name="Bergman L.W."/>
            <person name="Vaidya A.B."/>
            <person name="van Lin L.H."/>
            <person name="Janse C.J."/>
            <person name="Waters A.P."/>
            <person name="Smith H.O."/>
            <person name="White O.R."/>
            <person name="Salzberg S.L."/>
            <person name="Venter J.C."/>
            <person name="Fraser C.M."/>
            <person name="Hoffman S.L."/>
            <person name="Gardner M.J."/>
            <person name="Carucci D.J."/>
        </authorList>
    </citation>
    <scope>NUCLEOTIDE SEQUENCE [LARGE SCALE GENOMIC DNA]</scope>
    <source>
        <strain evidence="2 3">17XNL</strain>
    </source>
</reference>
<protein>
    <submittedName>
        <fullName evidence="2">Uncharacterized protein</fullName>
    </submittedName>
</protein>
<keyword evidence="1" id="KW-0472">Membrane</keyword>
<evidence type="ECO:0000313" key="3">
    <source>
        <dbReference type="Proteomes" id="UP000008553"/>
    </source>
</evidence>
<keyword evidence="1" id="KW-0812">Transmembrane</keyword>
<accession>Q7RRL8</accession>
<evidence type="ECO:0000313" key="2">
    <source>
        <dbReference type="EMBL" id="EAA17938.1"/>
    </source>
</evidence>
<feature type="transmembrane region" description="Helical" evidence="1">
    <location>
        <begin position="31"/>
        <end position="51"/>
    </location>
</feature>
<organism evidence="2 3">
    <name type="scientific">Plasmodium yoelii yoelii</name>
    <dbReference type="NCBI Taxonomy" id="73239"/>
    <lineage>
        <taxon>Eukaryota</taxon>
        <taxon>Sar</taxon>
        <taxon>Alveolata</taxon>
        <taxon>Apicomplexa</taxon>
        <taxon>Aconoidasida</taxon>
        <taxon>Haemosporida</taxon>
        <taxon>Plasmodiidae</taxon>
        <taxon>Plasmodium</taxon>
        <taxon>Plasmodium (Vinckeia)</taxon>
    </lineage>
</organism>
<dbReference type="PaxDb" id="73239-Q7RRL8"/>
<proteinExistence type="predicted"/>
<keyword evidence="1" id="KW-1133">Transmembrane helix</keyword>
<name>Q7RRL8_PLAYO</name>
<keyword evidence="3" id="KW-1185">Reference proteome</keyword>
<dbReference type="Proteomes" id="UP000008553">
    <property type="component" value="Unassembled WGS sequence"/>
</dbReference>
<dbReference type="InParanoid" id="Q7RRL8"/>
<comment type="caution">
    <text evidence="2">The sequence shown here is derived from an EMBL/GenBank/DDBJ whole genome shotgun (WGS) entry which is preliminary data.</text>
</comment>
<sequence>MHIDDIHMNIINDNYSKRVIFKIIKKNKISFYFYVEYLNGKILIIISTQIIKGFQNNKKKK</sequence>
<evidence type="ECO:0000256" key="1">
    <source>
        <dbReference type="SAM" id="Phobius"/>
    </source>
</evidence>
<gene>
    <name evidence="2" type="ORF">PY00701</name>
</gene>
<dbReference type="EMBL" id="AABL01000191">
    <property type="protein sequence ID" value="EAA17938.1"/>
    <property type="molecule type" value="Genomic_DNA"/>
</dbReference>
<dbReference type="AlphaFoldDB" id="Q7RRL8"/>